<dbReference type="STRING" id="1123303.GCA_000372425_00965"/>
<dbReference type="Pfam" id="PF09313">
    <property type="entry name" value="TehB-like"/>
    <property type="match status" value="1"/>
</dbReference>
<dbReference type="Gene3D" id="3.40.50.150">
    <property type="entry name" value="Vaccinia Virus protein VP39"/>
    <property type="match status" value="1"/>
</dbReference>
<dbReference type="GO" id="GO:0008757">
    <property type="term" value="F:S-adenosylmethionine-dependent methyltransferase activity"/>
    <property type="evidence" value="ECO:0007669"/>
    <property type="project" value="InterPro"/>
</dbReference>
<evidence type="ECO:0000259" key="1">
    <source>
        <dbReference type="Pfam" id="PF03848"/>
    </source>
</evidence>
<dbReference type="EC" id="2.1.1.-" evidence="3"/>
<accession>A0A2X3W0R3</accession>
<dbReference type="GO" id="GO:0005737">
    <property type="term" value="C:cytoplasm"/>
    <property type="evidence" value="ECO:0007669"/>
    <property type="project" value="InterPro"/>
</dbReference>
<dbReference type="KEGG" id="sfer:NCTC12278_01448"/>
<dbReference type="InterPro" id="IPR004537">
    <property type="entry name" value="Tellurite-R_MeTrfase_TehB"/>
</dbReference>
<protein>
    <submittedName>
        <fullName evidence="3">Tellurite resistance protein TehB</fullName>
        <ecNumber evidence="3">2.1.1.-</ecNumber>
    </submittedName>
</protein>
<dbReference type="CDD" id="cd02440">
    <property type="entry name" value="AdoMet_MTases"/>
    <property type="match status" value="1"/>
</dbReference>
<dbReference type="OrthoDB" id="9804312at2"/>
<feature type="domain" description="TehB/YeaR-like" evidence="2">
    <location>
        <begin position="14"/>
        <end position="94"/>
    </location>
</feature>
<proteinExistence type="predicted"/>
<dbReference type="InterPro" id="IPR015392">
    <property type="entry name" value="TehB/YeaR-like_dom"/>
</dbReference>
<dbReference type="NCBIfam" id="NF008405">
    <property type="entry name" value="PRK11207.1"/>
    <property type="match status" value="1"/>
</dbReference>
<dbReference type="Gene3D" id="2.60.120.10">
    <property type="entry name" value="Jelly Rolls"/>
    <property type="match status" value="1"/>
</dbReference>
<dbReference type="PIRSF" id="PIRSF005215">
    <property type="entry name" value="TehB"/>
    <property type="match status" value="1"/>
</dbReference>
<dbReference type="InterPro" id="IPR014431">
    <property type="entry name" value="Tellurite-R_TehB-2"/>
</dbReference>
<dbReference type="InterPro" id="IPR015985">
    <property type="entry name" value="TehB-like_dom"/>
</dbReference>
<dbReference type="Proteomes" id="UP000249495">
    <property type="component" value="Chromosome 1"/>
</dbReference>
<gene>
    <name evidence="3" type="primary">tehB</name>
    <name evidence="3" type="ORF">NCTC12278_01448</name>
</gene>
<dbReference type="EMBL" id="LS483343">
    <property type="protein sequence ID" value="SQF40869.1"/>
    <property type="molecule type" value="Genomic_DNA"/>
</dbReference>
<evidence type="ECO:0000259" key="2">
    <source>
        <dbReference type="Pfam" id="PF09313"/>
    </source>
</evidence>
<dbReference type="SUPFAM" id="SSF53335">
    <property type="entry name" value="S-adenosyl-L-methionine-dependent methyltransferases"/>
    <property type="match status" value="1"/>
</dbReference>
<keyword evidence="3" id="KW-0808">Transferase</keyword>
<dbReference type="AlphaFoldDB" id="A0A2X3W0R3"/>
<dbReference type="NCBIfam" id="TIGR00477">
    <property type="entry name" value="tehB"/>
    <property type="match status" value="1"/>
</dbReference>
<organism evidence="3 4">
    <name type="scientific">Streptococcus ferus</name>
    <dbReference type="NCBI Taxonomy" id="1345"/>
    <lineage>
        <taxon>Bacteria</taxon>
        <taxon>Bacillati</taxon>
        <taxon>Bacillota</taxon>
        <taxon>Bacilli</taxon>
        <taxon>Lactobacillales</taxon>
        <taxon>Streptococcaceae</taxon>
        <taxon>Streptococcus</taxon>
    </lineage>
</organism>
<dbReference type="InterPro" id="IPR029063">
    <property type="entry name" value="SAM-dependent_MTases_sf"/>
</dbReference>
<feature type="domain" description="Tellurite resistance methyltransferase TehB-like" evidence="1">
    <location>
        <begin position="96"/>
        <end position="288"/>
    </location>
</feature>
<sequence>MKQQANTEQLMAYKQMPIWTADTIPDSLTRRHNTQIGSWAKLTILEGELECCLLDENDRLLERLVFDKHSKTPYLEPQVWHKIQALTDDLRFYLTFYCQKEDYAAKKYGLSPTHSEVLLAEPYLKPKSKVLDLGSGQGRNSLYLSLSGHDLTALDANQESLARLEEIAETEQLDLDVAWYDINQANLKGEYDFILSTVVLMFLDPDRIPEIIRNMQDHTAANGYNLIVCAMDTPDYPCPMPFPFTFKEGQLKHYYKDWELLKYNENLGQLHRLDAHGNRLKMRFATLLARKTK</sequence>
<reference evidence="3 4" key="1">
    <citation type="submission" date="2018-06" db="EMBL/GenBank/DDBJ databases">
        <authorList>
            <consortium name="Pathogen Informatics"/>
            <person name="Doyle S."/>
        </authorList>
    </citation>
    <scope>NUCLEOTIDE SEQUENCE [LARGE SCALE GENOMIC DNA]</scope>
    <source>
        <strain evidence="3 4">NCTC12278</strain>
    </source>
</reference>
<dbReference type="SUPFAM" id="SSF51197">
    <property type="entry name" value="Clavaminate synthase-like"/>
    <property type="match status" value="1"/>
</dbReference>
<evidence type="ECO:0000313" key="3">
    <source>
        <dbReference type="EMBL" id="SQF40869.1"/>
    </source>
</evidence>
<dbReference type="NCBIfam" id="NF008992">
    <property type="entry name" value="PRK12335.1"/>
    <property type="match status" value="1"/>
</dbReference>
<dbReference type="InterPro" id="IPR014710">
    <property type="entry name" value="RmlC-like_jellyroll"/>
</dbReference>
<dbReference type="Pfam" id="PF03848">
    <property type="entry name" value="TehB"/>
    <property type="match status" value="1"/>
</dbReference>
<keyword evidence="3" id="KW-0489">Methyltransferase</keyword>
<evidence type="ECO:0000313" key="4">
    <source>
        <dbReference type="Proteomes" id="UP000249495"/>
    </source>
</evidence>
<dbReference type="GO" id="GO:0032259">
    <property type="term" value="P:methylation"/>
    <property type="evidence" value="ECO:0007669"/>
    <property type="project" value="UniProtKB-KW"/>
</dbReference>
<name>A0A2X3W0R3_9STRE</name>
<dbReference type="GO" id="GO:0046690">
    <property type="term" value="P:response to tellurium ion"/>
    <property type="evidence" value="ECO:0007669"/>
    <property type="project" value="InterPro"/>
</dbReference>
<keyword evidence="4" id="KW-1185">Reference proteome</keyword>
<dbReference type="RefSeq" id="WP_018030293.1">
    <property type="nucleotide sequence ID" value="NZ_LS483343.1"/>
</dbReference>